<name>A0A9N7Z905_PLEPL</name>
<dbReference type="EMBL" id="CADEAL010004263">
    <property type="protein sequence ID" value="CAB1455610.1"/>
    <property type="molecule type" value="Genomic_DNA"/>
</dbReference>
<sequence length="112" mass="12132">MCNSPGLLVHTMAPSGGNCGKYSAVSKHPARSSEVVGRWSLSRSPLFSALAYVLGGIKSQDSVKGLSPRLLLCFCLPSPPLTIYVCPSAEPHRLYHSRSLFPTFLRESIMPN</sequence>
<comment type="caution">
    <text evidence="1">The sequence shown here is derived from an EMBL/GenBank/DDBJ whole genome shotgun (WGS) entry which is preliminary data.</text>
</comment>
<reference evidence="1" key="1">
    <citation type="submission" date="2020-03" db="EMBL/GenBank/DDBJ databases">
        <authorList>
            <person name="Weist P."/>
        </authorList>
    </citation>
    <scope>NUCLEOTIDE SEQUENCE</scope>
</reference>
<protein>
    <submittedName>
        <fullName evidence="1">Uncharacterized protein</fullName>
    </submittedName>
</protein>
<keyword evidence="2" id="KW-1185">Reference proteome</keyword>
<gene>
    <name evidence="1" type="ORF">PLEPLA_LOCUS43391</name>
</gene>
<proteinExistence type="predicted"/>
<accession>A0A9N7Z905</accession>
<dbReference type="Proteomes" id="UP001153269">
    <property type="component" value="Unassembled WGS sequence"/>
</dbReference>
<evidence type="ECO:0000313" key="2">
    <source>
        <dbReference type="Proteomes" id="UP001153269"/>
    </source>
</evidence>
<organism evidence="1 2">
    <name type="scientific">Pleuronectes platessa</name>
    <name type="common">European plaice</name>
    <dbReference type="NCBI Taxonomy" id="8262"/>
    <lineage>
        <taxon>Eukaryota</taxon>
        <taxon>Metazoa</taxon>
        <taxon>Chordata</taxon>
        <taxon>Craniata</taxon>
        <taxon>Vertebrata</taxon>
        <taxon>Euteleostomi</taxon>
        <taxon>Actinopterygii</taxon>
        <taxon>Neopterygii</taxon>
        <taxon>Teleostei</taxon>
        <taxon>Neoteleostei</taxon>
        <taxon>Acanthomorphata</taxon>
        <taxon>Carangaria</taxon>
        <taxon>Pleuronectiformes</taxon>
        <taxon>Pleuronectoidei</taxon>
        <taxon>Pleuronectidae</taxon>
        <taxon>Pleuronectes</taxon>
    </lineage>
</organism>
<evidence type="ECO:0000313" key="1">
    <source>
        <dbReference type="EMBL" id="CAB1455610.1"/>
    </source>
</evidence>
<dbReference type="AlphaFoldDB" id="A0A9N7Z905"/>